<accession>A0ABU0BZY5</accession>
<proteinExistence type="predicted"/>
<protein>
    <submittedName>
        <fullName evidence="2">Glycine betaine/proline transport system substrate-binding protein</fullName>
    </submittedName>
</protein>
<organism evidence="2 3">
    <name type="scientific">Pararhizobium capsulatum DSM 1112</name>
    <dbReference type="NCBI Taxonomy" id="1121113"/>
    <lineage>
        <taxon>Bacteria</taxon>
        <taxon>Pseudomonadati</taxon>
        <taxon>Pseudomonadota</taxon>
        <taxon>Alphaproteobacteria</taxon>
        <taxon>Hyphomicrobiales</taxon>
        <taxon>Rhizobiaceae</taxon>
        <taxon>Rhizobium/Agrobacterium group</taxon>
        <taxon>Pararhizobium</taxon>
    </lineage>
</organism>
<dbReference type="Gene3D" id="3.40.190.10">
    <property type="entry name" value="Periplasmic binding protein-like II"/>
    <property type="match status" value="1"/>
</dbReference>
<dbReference type="SUPFAM" id="SSF53850">
    <property type="entry name" value="Periplasmic binding protein-like II"/>
    <property type="match status" value="1"/>
</dbReference>
<name>A0ABU0BZY5_9HYPH</name>
<evidence type="ECO:0000313" key="2">
    <source>
        <dbReference type="EMBL" id="MDQ0323259.1"/>
    </source>
</evidence>
<reference evidence="2 3" key="1">
    <citation type="submission" date="2023-07" db="EMBL/GenBank/DDBJ databases">
        <title>Genomic Encyclopedia of Type Strains, Phase IV (KMG-IV): sequencing the most valuable type-strain genomes for metagenomic binning, comparative biology and taxonomic classification.</title>
        <authorList>
            <person name="Goeker M."/>
        </authorList>
    </citation>
    <scope>NUCLEOTIDE SEQUENCE [LARGE SCALE GENOMIC DNA]</scope>
    <source>
        <strain evidence="2 3">DSM 1112</strain>
    </source>
</reference>
<dbReference type="NCBIfam" id="TIGR03414">
    <property type="entry name" value="ABC_choline_bnd"/>
    <property type="match status" value="1"/>
</dbReference>
<evidence type="ECO:0000313" key="3">
    <source>
        <dbReference type="Proteomes" id="UP001230207"/>
    </source>
</evidence>
<dbReference type="EMBL" id="JAUSVF010000003">
    <property type="protein sequence ID" value="MDQ0323259.1"/>
    <property type="molecule type" value="Genomic_DNA"/>
</dbReference>
<dbReference type="CDD" id="cd13640">
    <property type="entry name" value="PBP2_ChoX"/>
    <property type="match status" value="1"/>
</dbReference>
<evidence type="ECO:0000259" key="1">
    <source>
        <dbReference type="Pfam" id="PF04069"/>
    </source>
</evidence>
<keyword evidence="3" id="KW-1185">Reference proteome</keyword>
<feature type="domain" description="ABC-type glycine betaine transport system substrate-binding" evidence="1">
    <location>
        <begin position="3"/>
        <end position="246"/>
    </location>
</feature>
<sequence length="283" mass="31074">MRMADLGWTDIALTNATAEILLKALGYDPNSTILGLNVTFEALKNNDMDVFQGNWRPVQDIDFKSYFDDGSVIAVGTNLEGAKYTLAVPKYVADAGVRSFDDLAAHGAKFDYKIYGIEPGSNKPIEDMLAAKAHDLSGDWELVESSEAGMLAQVKRAVEKKDWIIFLGWQPHPMNVNMELTYLSGGDTEFGPDFGGATVRTLVRNGYPEACPNVTKFFSNLKFDINYENAGMNMIMTDGVEVPVTAKKMMIEHPEKVVAWLDGVTTIDGKSGLETIKAELGLK</sequence>
<dbReference type="Proteomes" id="UP001230207">
    <property type="component" value="Unassembled WGS sequence"/>
</dbReference>
<dbReference type="Gene3D" id="3.40.190.100">
    <property type="entry name" value="Glycine betaine-binding periplasmic protein, domain 2"/>
    <property type="match status" value="1"/>
</dbReference>
<dbReference type="InterPro" id="IPR007210">
    <property type="entry name" value="ABC_Gly_betaine_transp_sub-bd"/>
</dbReference>
<dbReference type="InterPro" id="IPR017783">
    <property type="entry name" value="ABC_choline_sub-bd"/>
</dbReference>
<comment type="caution">
    <text evidence="2">The sequence shown here is derived from an EMBL/GenBank/DDBJ whole genome shotgun (WGS) entry which is preliminary data.</text>
</comment>
<dbReference type="Pfam" id="PF04069">
    <property type="entry name" value="OpuAC"/>
    <property type="match status" value="1"/>
</dbReference>
<gene>
    <name evidence="2" type="ORF">QO002_005465</name>
</gene>